<dbReference type="InterPro" id="IPR006553">
    <property type="entry name" value="Leu-rich_rpt_Cys-con_subtyp"/>
</dbReference>
<dbReference type="Proteomes" id="UP000708148">
    <property type="component" value="Unassembled WGS sequence"/>
</dbReference>
<dbReference type="AlphaFoldDB" id="A0A8S1JG91"/>
<evidence type="ECO:0000313" key="3">
    <source>
        <dbReference type="EMBL" id="CAD7705313.1"/>
    </source>
</evidence>
<organism evidence="3 4">
    <name type="scientific">Ostreobium quekettii</name>
    <dbReference type="NCBI Taxonomy" id="121088"/>
    <lineage>
        <taxon>Eukaryota</taxon>
        <taxon>Viridiplantae</taxon>
        <taxon>Chlorophyta</taxon>
        <taxon>core chlorophytes</taxon>
        <taxon>Ulvophyceae</taxon>
        <taxon>TCBD clade</taxon>
        <taxon>Bryopsidales</taxon>
        <taxon>Ostreobineae</taxon>
        <taxon>Ostreobiaceae</taxon>
        <taxon>Ostreobium</taxon>
    </lineage>
</organism>
<dbReference type="SMART" id="SM00367">
    <property type="entry name" value="LRR_CC"/>
    <property type="match status" value="3"/>
</dbReference>
<dbReference type="PANTHER" id="PTHR13318:SF190">
    <property type="entry name" value="PARTNER OF PAIRED, ISOFORM B"/>
    <property type="match status" value="1"/>
</dbReference>
<dbReference type="Gene3D" id="3.80.10.10">
    <property type="entry name" value="Ribonuclease Inhibitor"/>
    <property type="match status" value="2"/>
</dbReference>
<dbReference type="InterPro" id="IPR057207">
    <property type="entry name" value="FBXL15_LRR"/>
</dbReference>
<proteinExistence type="predicted"/>
<dbReference type="GO" id="GO:0019005">
    <property type="term" value="C:SCF ubiquitin ligase complex"/>
    <property type="evidence" value="ECO:0007669"/>
    <property type="project" value="TreeGrafter"/>
</dbReference>
<evidence type="ECO:0000256" key="1">
    <source>
        <dbReference type="ARBA" id="ARBA00004430"/>
    </source>
</evidence>
<dbReference type="EMBL" id="CAJHUC010003081">
    <property type="protein sequence ID" value="CAD7705313.1"/>
    <property type="molecule type" value="Genomic_DNA"/>
</dbReference>
<evidence type="ECO:0000313" key="4">
    <source>
        <dbReference type="Proteomes" id="UP000708148"/>
    </source>
</evidence>
<dbReference type="GO" id="GO:0005930">
    <property type="term" value="C:axoneme"/>
    <property type="evidence" value="ECO:0007669"/>
    <property type="project" value="UniProtKB-SubCell"/>
</dbReference>
<name>A0A8S1JG91_9CHLO</name>
<dbReference type="Pfam" id="PF25372">
    <property type="entry name" value="DUF7885"/>
    <property type="match status" value="1"/>
</dbReference>
<dbReference type="PANTHER" id="PTHR13318">
    <property type="entry name" value="PARTNER OF PAIRED, ISOFORM B-RELATED"/>
    <property type="match status" value="1"/>
</dbReference>
<comment type="subcellular location">
    <subcellularLocation>
        <location evidence="1">Cytoplasm</location>
        <location evidence="1">Cytoskeleton</location>
        <location evidence="1">Cilium axoneme</location>
    </subcellularLocation>
</comment>
<dbReference type="SUPFAM" id="SSF52047">
    <property type="entry name" value="RNI-like"/>
    <property type="match status" value="1"/>
</dbReference>
<sequence length="392" mass="43521">MCMPSAVNIERPSNGKPFEAADCGQRPWLDGGLPINDWGHLPFEFLDGLRQAMERDPENCVADGTVKAMRLVNRHWRRWASESISFLGPWGDLPVQELAHSIATSFTSVRELSLVHYSGSLKGQMAPLGALSQLTHLDMSTLVLTDKDLLHVGRLTGLTQLVVTGTRYMSHTEVTGEGWRYLGELNALRRLSVPRICDRGLRHLGWLTGLEYLHIGALCPGVSFKGWENLTRLSHLDVSMNERRRWEKVVVPITADAMRSLGNMMALEHLSFSRYAIDDRGLRCLGRQVTALVLDQCDFVTDAGLERVGNVTGLRSLSLSGCHHVTDVGLGHIGKCVSLCRLELRNLLNFDITDRGLAQVENLTALTSLTLGSFYRVSSEAQSKLRLSLPLL</sequence>
<keyword evidence="4" id="KW-1185">Reference proteome</keyword>
<gene>
    <name evidence="3" type="ORF">OSTQU699_LOCUS10668</name>
</gene>
<dbReference type="OrthoDB" id="10257471at2759"/>
<accession>A0A8S1JG91</accession>
<protein>
    <recommendedName>
        <fullName evidence="2">F-box/LRR-repeat protein 15-like leucin rich repeat domain-containing protein</fullName>
    </recommendedName>
</protein>
<reference evidence="3" key="1">
    <citation type="submission" date="2020-12" db="EMBL/GenBank/DDBJ databases">
        <authorList>
            <person name="Iha C."/>
        </authorList>
    </citation>
    <scope>NUCLEOTIDE SEQUENCE</scope>
</reference>
<comment type="caution">
    <text evidence="3">The sequence shown here is derived from an EMBL/GenBank/DDBJ whole genome shotgun (WGS) entry which is preliminary data.</text>
</comment>
<evidence type="ECO:0000259" key="2">
    <source>
        <dbReference type="Pfam" id="PF25372"/>
    </source>
</evidence>
<dbReference type="InterPro" id="IPR032675">
    <property type="entry name" value="LRR_dom_sf"/>
</dbReference>
<dbReference type="GO" id="GO:0031146">
    <property type="term" value="P:SCF-dependent proteasomal ubiquitin-dependent protein catabolic process"/>
    <property type="evidence" value="ECO:0007669"/>
    <property type="project" value="TreeGrafter"/>
</dbReference>
<feature type="domain" description="F-box/LRR-repeat protein 15-like leucin rich repeat" evidence="2">
    <location>
        <begin position="288"/>
        <end position="381"/>
    </location>
</feature>